<protein>
    <submittedName>
        <fullName evidence="1">Uncharacterized protein</fullName>
    </submittedName>
</protein>
<name>A0A1R3TIG8_9HYPH</name>
<dbReference type="RefSeq" id="WP_159442771.1">
    <property type="nucleotide sequence ID" value="NZ_FMUE01000001.1"/>
</dbReference>
<gene>
    <name evidence="1" type="ORF">DSM25559_0345</name>
</gene>
<evidence type="ECO:0000313" key="2">
    <source>
        <dbReference type="Proteomes" id="UP000187891"/>
    </source>
</evidence>
<dbReference type="Proteomes" id="UP000187891">
    <property type="component" value="Unassembled WGS sequence"/>
</dbReference>
<dbReference type="STRING" id="1907666.DSM25559_0345"/>
<organism evidence="1 2">
    <name type="scientific">Agrobacterium rosae</name>
    <dbReference type="NCBI Taxonomy" id="1972867"/>
    <lineage>
        <taxon>Bacteria</taxon>
        <taxon>Pseudomonadati</taxon>
        <taxon>Pseudomonadota</taxon>
        <taxon>Alphaproteobacteria</taxon>
        <taxon>Hyphomicrobiales</taxon>
        <taxon>Rhizobiaceae</taxon>
        <taxon>Rhizobium/Agrobacterium group</taxon>
        <taxon>Agrobacterium</taxon>
    </lineage>
</organism>
<evidence type="ECO:0000313" key="1">
    <source>
        <dbReference type="EMBL" id="SCX03742.1"/>
    </source>
</evidence>
<reference evidence="2" key="1">
    <citation type="submission" date="2016-10" db="EMBL/GenBank/DDBJ databases">
        <authorList>
            <person name="Wibberg D."/>
        </authorList>
    </citation>
    <scope>NUCLEOTIDE SEQUENCE [LARGE SCALE GENOMIC DNA]</scope>
</reference>
<dbReference type="AlphaFoldDB" id="A0A1R3TIG8"/>
<sequence length="665" mass="74145">MGEVGRLSPMGDESFESFASHQANLVGTRLSITTYPRTGEGLPGLLFRAASDNGYRTAGVFNELLGIQSTARLSHISIADAITDPHRLADILGLRAQHIIPLLYPFTRSQRTHVSFFGREVRRKRFFESWRRVSPVSLQKNPFDKAIWSVAGLTFDPKTRENLLFSCPVCKSPLSYRFTSGVEYCGACLKKGVTTDLRLQAQPIAQVDDEEALKFAISLIDPEVSVEHIDQSVIPDELRSFGSGQLFEFIVSLAQAQDYVTSEKSRQTKALEPFGRRLTPTASELAKAARAILDWPAGFLEYAENLRFHNTEKYRNRLDPELVNLKAPWRDPLAPVVSGLDREMREVILATAKAKRHETLYEAVGRLMTTSDDTVSQSAFNAEIWQLKKRKAGLRHMYAAADLCRKAEASMPASVGIHLLLSSSRSVRDFSTRVGIPVPFIGDLIRDNIAEEFEPMMESVLGREGIPPTETLEARVMRAASRGTPTAQALSLVEACASITKRRINPWSPCLRAITAGLIPVLFVQKAYSPLAEQLYISEFGRLRSLLETLPERLDLLQIPADVQTVRSVLSLSKSSVTLLRRSGTLAADLTMAELWTFRDSFISAAEVHRRLMFNDIHLSHIAINKSLDAAEIGRIWFKHGGGVVILRDRQTVETFYGNQLATMT</sequence>
<dbReference type="EMBL" id="FMUE01000001">
    <property type="protein sequence ID" value="SCX03742.1"/>
    <property type="molecule type" value="Genomic_DNA"/>
</dbReference>
<proteinExistence type="predicted"/>
<accession>A0A1R3TIG8</accession>